<evidence type="ECO:0000256" key="4">
    <source>
        <dbReference type="ARBA" id="ARBA00022448"/>
    </source>
</evidence>
<dbReference type="eggNOG" id="COG0704">
    <property type="taxonomic scope" value="Bacteria"/>
</dbReference>
<dbReference type="InterPro" id="IPR028366">
    <property type="entry name" value="PhoU"/>
</dbReference>
<keyword evidence="10" id="KW-1185">Reference proteome</keyword>
<dbReference type="Pfam" id="PF01895">
    <property type="entry name" value="PhoU"/>
    <property type="match status" value="2"/>
</dbReference>
<dbReference type="RefSeq" id="WP_035132687.1">
    <property type="nucleotide sequence ID" value="NZ_JPMD01000023.1"/>
</dbReference>
<keyword evidence="6 7" id="KW-0592">Phosphate transport</keyword>
<comment type="similarity">
    <text evidence="2 7">Belongs to the PhoU family.</text>
</comment>
<comment type="caution">
    <text evidence="9">The sequence shown here is derived from an EMBL/GenBank/DDBJ whole genome shotgun (WGS) entry which is preliminary data.</text>
</comment>
<gene>
    <name evidence="9" type="ORF">IO99_09655</name>
</gene>
<dbReference type="Gene3D" id="1.20.58.220">
    <property type="entry name" value="Phosphate transport system protein phou homolog 2, domain 2"/>
    <property type="match status" value="2"/>
</dbReference>
<feature type="domain" description="PhoU" evidence="8">
    <location>
        <begin position="121"/>
        <end position="205"/>
    </location>
</feature>
<evidence type="ECO:0000256" key="7">
    <source>
        <dbReference type="PIRNR" id="PIRNR003107"/>
    </source>
</evidence>
<accession>A0A084JBK9</accession>
<evidence type="ECO:0000313" key="9">
    <source>
        <dbReference type="EMBL" id="KEZ86343.1"/>
    </source>
</evidence>
<evidence type="ECO:0000256" key="3">
    <source>
        <dbReference type="ARBA" id="ARBA00011738"/>
    </source>
</evidence>
<evidence type="ECO:0000256" key="5">
    <source>
        <dbReference type="ARBA" id="ARBA00022490"/>
    </source>
</evidence>
<proteinExistence type="inferred from homology"/>
<dbReference type="FunFam" id="1.20.58.220:FF:000004">
    <property type="entry name" value="Phosphate-specific transport system accessory protein PhoU"/>
    <property type="match status" value="1"/>
</dbReference>
<sequence>MTRNSFDLKLQQLHEDLMAMGEAVAKQIEDSIDALKKQDEILAEEVIQKDDVIDDFEEDIEDKCIKLMATEQPLASDLRRIFITTKIITDLERMGDHAVDIAKIAKKLIGETYIKELIDIPNMAKIVEKMIKDSLEVYITTDISRAHEVSKMDDQVDRLFKSIFDELLVIMRNDQTTINQASQFLFICKFLERMADHATNICEWTIYLESGEKLKLN</sequence>
<organism evidence="9 10">
    <name type="scientific">Clostridium sulfidigenes</name>
    <dbReference type="NCBI Taxonomy" id="318464"/>
    <lineage>
        <taxon>Bacteria</taxon>
        <taxon>Bacillati</taxon>
        <taxon>Bacillota</taxon>
        <taxon>Clostridia</taxon>
        <taxon>Eubacteriales</taxon>
        <taxon>Clostridiaceae</taxon>
        <taxon>Clostridium</taxon>
    </lineage>
</organism>
<evidence type="ECO:0000313" key="10">
    <source>
        <dbReference type="Proteomes" id="UP000028542"/>
    </source>
</evidence>
<dbReference type="SUPFAM" id="SSF109755">
    <property type="entry name" value="PhoU-like"/>
    <property type="match status" value="1"/>
</dbReference>
<dbReference type="STRING" id="318464.IO99_09655"/>
<reference evidence="9 10" key="1">
    <citation type="submission" date="2014-07" db="EMBL/GenBank/DDBJ databases">
        <title>Draft genome of Clostridium sulfidigenes 113A isolated from sediments associated with methane hydrate from Krishna Godavari basin.</title>
        <authorList>
            <person name="Honkalas V.S."/>
            <person name="Dabir A.P."/>
            <person name="Arora P."/>
            <person name="Dhakephalkar P.K."/>
        </authorList>
    </citation>
    <scope>NUCLEOTIDE SEQUENCE [LARGE SCALE GENOMIC DNA]</scope>
    <source>
        <strain evidence="9 10">113A</strain>
    </source>
</reference>
<dbReference type="GO" id="GO:0045936">
    <property type="term" value="P:negative regulation of phosphate metabolic process"/>
    <property type="evidence" value="ECO:0007669"/>
    <property type="project" value="InterPro"/>
</dbReference>
<evidence type="ECO:0000256" key="2">
    <source>
        <dbReference type="ARBA" id="ARBA00008107"/>
    </source>
</evidence>
<evidence type="ECO:0000256" key="1">
    <source>
        <dbReference type="ARBA" id="ARBA00004496"/>
    </source>
</evidence>
<dbReference type="GO" id="GO:0005737">
    <property type="term" value="C:cytoplasm"/>
    <property type="evidence" value="ECO:0007669"/>
    <property type="project" value="UniProtKB-SubCell"/>
</dbReference>
<keyword evidence="4 7" id="KW-0813">Transport</keyword>
<keyword evidence="5 7" id="KW-0963">Cytoplasm</keyword>
<dbReference type="PANTHER" id="PTHR42930">
    <property type="entry name" value="PHOSPHATE-SPECIFIC TRANSPORT SYSTEM ACCESSORY PROTEIN PHOU"/>
    <property type="match status" value="1"/>
</dbReference>
<dbReference type="AlphaFoldDB" id="A0A084JBK9"/>
<comment type="subunit">
    <text evidence="3 7">Homodimer.</text>
</comment>
<comment type="subcellular location">
    <subcellularLocation>
        <location evidence="1 7">Cytoplasm</location>
    </subcellularLocation>
</comment>
<dbReference type="InterPro" id="IPR038078">
    <property type="entry name" value="PhoU-like_sf"/>
</dbReference>
<dbReference type="GO" id="GO:0030643">
    <property type="term" value="P:intracellular phosphate ion homeostasis"/>
    <property type="evidence" value="ECO:0007669"/>
    <property type="project" value="InterPro"/>
</dbReference>
<name>A0A084JBK9_9CLOT</name>
<evidence type="ECO:0000259" key="8">
    <source>
        <dbReference type="Pfam" id="PF01895"/>
    </source>
</evidence>
<dbReference type="NCBIfam" id="TIGR02135">
    <property type="entry name" value="phoU_full"/>
    <property type="match status" value="1"/>
</dbReference>
<feature type="domain" description="PhoU" evidence="8">
    <location>
        <begin position="18"/>
        <end position="104"/>
    </location>
</feature>
<dbReference type="Proteomes" id="UP000028542">
    <property type="component" value="Unassembled WGS sequence"/>
</dbReference>
<evidence type="ECO:0000256" key="6">
    <source>
        <dbReference type="ARBA" id="ARBA00022592"/>
    </source>
</evidence>
<dbReference type="GO" id="GO:0006817">
    <property type="term" value="P:phosphate ion transport"/>
    <property type="evidence" value="ECO:0007669"/>
    <property type="project" value="UniProtKB-KW"/>
</dbReference>
<protein>
    <recommendedName>
        <fullName evidence="7">Phosphate-specific transport system accessory protein PhoU</fullName>
    </recommendedName>
</protein>
<dbReference type="EMBL" id="JPMD01000023">
    <property type="protein sequence ID" value="KEZ86343.1"/>
    <property type="molecule type" value="Genomic_DNA"/>
</dbReference>
<comment type="function">
    <text evidence="7">Plays a role in the regulation of phosphate uptake.</text>
</comment>
<dbReference type="PIRSF" id="PIRSF003107">
    <property type="entry name" value="PhoU"/>
    <property type="match status" value="1"/>
</dbReference>
<dbReference type="InterPro" id="IPR026022">
    <property type="entry name" value="PhoU_dom"/>
</dbReference>
<dbReference type="PANTHER" id="PTHR42930:SF3">
    <property type="entry name" value="PHOSPHATE-SPECIFIC TRANSPORT SYSTEM ACCESSORY PROTEIN PHOU"/>
    <property type="match status" value="1"/>
</dbReference>